<dbReference type="GO" id="GO:0005524">
    <property type="term" value="F:ATP binding"/>
    <property type="evidence" value="ECO:0007669"/>
    <property type="project" value="UniProtKB-KW"/>
</dbReference>
<dbReference type="InterPro" id="IPR025944">
    <property type="entry name" value="Sigma_54_int_dom_CS"/>
</dbReference>
<dbReference type="InterPro" id="IPR001789">
    <property type="entry name" value="Sig_transdc_resp-reg_receiver"/>
</dbReference>
<dbReference type="InterPro" id="IPR002197">
    <property type="entry name" value="HTH_Fis"/>
</dbReference>
<keyword evidence="4" id="KW-0238">DNA-binding</keyword>
<dbReference type="RefSeq" id="WP_011367054.1">
    <property type="nucleotide sequence ID" value="NC_007519.1"/>
</dbReference>
<dbReference type="eggNOG" id="COG2204">
    <property type="taxonomic scope" value="Bacteria"/>
</dbReference>
<dbReference type="CDD" id="cd00009">
    <property type="entry name" value="AAA"/>
    <property type="match status" value="1"/>
</dbReference>
<dbReference type="InterPro" id="IPR003593">
    <property type="entry name" value="AAA+_ATPase"/>
</dbReference>
<dbReference type="GO" id="GO:0000160">
    <property type="term" value="P:phosphorelay signal transduction system"/>
    <property type="evidence" value="ECO:0007669"/>
    <property type="project" value="InterPro"/>
</dbReference>
<dbReference type="PANTHER" id="PTHR32071:SF113">
    <property type="entry name" value="ALGINATE BIOSYNTHESIS TRANSCRIPTIONAL REGULATORY PROTEIN ALGB"/>
    <property type="match status" value="1"/>
</dbReference>
<dbReference type="EMBL" id="CP000112">
    <property type="protein sequence ID" value="ABB37817.1"/>
    <property type="molecule type" value="Genomic_DNA"/>
</dbReference>
<dbReference type="KEGG" id="dde:Dde_1016"/>
<dbReference type="InterPro" id="IPR025662">
    <property type="entry name" value="Sigma_54_int_dom_ATP-bd_1"/>
</dbReference>
<dbReference type="PROSITE" id="PS50045">
    <property type="entry name" value="SIGMA54_INTERACT_4"/>
    <property type="match status" value="1"/>
</dbReference>
<keyword evidence="1" id="KW-0547">Nucleotide-binding</keyword>
<evidence type="ECO:0000256" key="4">
    <source>
        <dbReference type="ARBA" id="ARBA00023125"/>
    </source>
</evidence>
<gene>
    <name evidence="9" type="ordered locus">Dde_1016</name>
</gene>
<dbReference type="Pfam" id="PF00158">
    <property type="entry name" value="Sigma54_activat"/>
    <property type="match status" value="1"/>
</dbReference>
<name>Q313S9_OLEA2</name>
<proteinExistence type="predicted"/>
<evidence type="ECO:0000256" key="1">
    <source>
        <dbReference type="ARBA" id="ARBA00022741"/>
    </source>
</evidence>
<dbReference type="Pfam" id="PF25601">
    <property type="entry name" value="AAA_lid_14"/>
    <property type="match status" value="1"/>
</dbReference>
<dbReference type="PANTHER" id="PTHR32071">
    <property type="entry name" value="TRANSCRIPTIONAL REGULATORY PROTEIN"/>
    <property type="match status" value="1"/>
</dbReference>
<dbReference type="Pfam" id="PF00072">
    <property type="entry name" value="Response_reg"/>
    <property type="match status" value="1"/>
</dbReference>
<dbReference type="InterPro" id="IPR027417">
    <property type="entry name" value="P-loop_NTPase"/>
</dbReference>
<organism evidence="9 10">
    <name type="scientific">Oleidesulfovibrio alaskensis (strain ATCC BAA-1058 / DSM 17464 / G20)</name>
    <name type="common">Desulfovibrio alaskensis</name>
    <dbReference type="NCBI Taxonomy" id="207559"/>
    <lineage>
        <taxon>Bacteria</taxon>
        <taxon>Pseudomonadati</taxon>
        <taxon>Thermodesulfobacteriota</taxon>
        <taxon>Desulfovibrionia</taxon>
        <taxon>Desulfovibrionales</taxon>
        <taxon>Desulfovibrionaceae</taxon>
        <taxon>Oleidesulfovibrio</taxon>
    </lineage>
</organism>
<dbReference type="PROSITE" id="PS50110">
    <property type="entry name" value="RESPONSE_REGULATORY"/>
    <property type="match status" value="1"/>
</dbReference>
<dbReference type="AlphaFoldDB" id="Q313S9"/>
<evidence type="ECO:0000256" key="3">
    <source>
        <dbReference type="ARBA" id="ARBA00023015"/>
    </source>
</evidence>
<dbReference type="GO" id="GO:0003677">
    <property type="term" value="F:DNA binding"/>
    <property type="evidence" value="ECO:0007669"/>
    <property type="project" value="UniProtKB-KW"/>
</dbReference>
<feature type="modified residue" description="4-aspartylphosphate" evidence="6">
    <location>
        <position position="52"/>
    </location>
</feature>
<keyword evidence="3" id="KW-0805">Transcription regulation</keyword>
<evidence type="ECO:0000259" key="7">
    <source>
        <dbReference type="PROSITE" id="PS50045"/>
    </source>
</evidence>
<reference evidence="9 10" key="1">
    <citation type="journal article" date="2011" name="J. Bacteriol.">
        <title>Complete genome sequence and updated annotation of Desulfovibrio alaskensis G20.</title>
        <authorList>
            <person name="Hauser L.J."/>
            <person name="Land M.L."/>
            <person name="Brown S.D."/>
            <person name="Larimer F."/>
            <person name="Keller K.L."/>
            <person name="Rapp-Giles B.J."/>
            <person name="Price M.N."/>
            <person name="Lin M."/>
            <person name="Bruce D.C."/>
            <person name="Detter J.C."/>
            <person name="Tapia R."/>
            <person name="Han C.S."/>
            <person name="Goodwin L.A."/>
            <person name="Cheng J.F."/>
            <person name="Pitluck S."/>
            <person name="Copeland A."/>
            <person name="Lucas S."/>
            <person name="Nolan M."/>
            <person name="Lapidus A.L."/>
            <person name="Palumbo A.V."/>
            <person name="Wall J.D."/>
        </authorList>
    </citation>
    <scope>NUCLEOTIDE SEQUENCE [LARGE SCALE GENOMIC DNA]</scope>
    <source>
        <strain evidence="10">ATCC BAA 1058 / DSM 17464 / G20</strain>
    </source>
</reference>
<dbReference type="PROSITE" id="PS00675">
    <property type="entry name" value="SIGMA54_INTERACT_1"/>
    <property type="match status" value="1"/>
</dbReference>
<evidence type="ECO:0000313" key="10">
    <source>
        <dbReference type="Proteomes" id="UP000002710"/>
    </source>
</evidence>
<dbReference type="InterPro" id="IPR009057">
    <property type="entry name" value="Homeodomain-like_sf"/>
</dbReference>
<dbReference type="InterPro" id="IPR025943">
    <property type="entry name" value="Sigma_54_int_dom_ATP-bd_2"/>
</dbReference>
<evidence type="ECO:0000259" key="8">
    <source>
        <dbReference type="PROSITE" id="PS50110"/>
    </source>
</evidence>
<dbReference type="Proteomes" id="UP000002710">
    <property type="component" value="Chromosome"/>
</dbReference>
<dbReference type="CDD" id="cd00156">
    <property type="entry name" value="REC"/>
    <property type="match status" value="1"/>
</dbReference>
<dbReference type="InterPro" id="IPR011006">
    <property type="entry name" value="CheY-like_superfamily"/>
</dbReference>
<dbReference type="Gene3D" id="3.40.50.2300">
    <property type="match status" value="1"/>
</dbReference>
<evidence type="ECO:0000256" key="6">
    <source>
        <dbReference type="PROSITE-ProRule" id="PRU00169"/>
    </source>
</evidence>
<feature type="domain" description="Sigma-54 factor interaction" evidence="7">
    <location>
        <begin position="136"/>
        <end position="365"/>
    </location>
</feature>
<keyword evidence="2" id="KW-0067">ATP-binding</keyword>
<dbReference type="Pfam" id="PF02954">
    <property type="entry name" value="HTH_8"/>
    <property type="match status" value="1"/>
</dbReference>
<dbReference type="STRING" id="207559.Dde_1016"/>
<dbReference type="HOGENOM" id="CLU_000445_0_6_7"/>
<dbReference type="PROSITE" id="PS00688">
    <property type="entry name" value="SIGMA54_INTERACT_3"/>
    <property type="match status" value="1"/>
</dbReference>
<dbReference type="SUPFAM" id="SSF52540">
    <property type="entry name" value="P-loop containing nucleoside triphosphate hydrolases"/>
    <property type="match status" value="1"/>
</dbReference>
<dbReference type="InterPro" id="IPR002078">
    <property type="entry name" value="Sigma_54_int"/>
</dbReference>
<accession>Q313S9</accession>
<dbReference type="SMART" id="SM00448">
    <property type="entry name" value="REC"/>
    <property type="match status" value="1"/>
</dbReference>
<dbReference type="SUPFAM" id="SSF46689">
    <property type="entry name" value="Homeodomain-like"/>
    <property type="match status" value="1"/>
</dbReference>
<dbReference type="GO" id="GO:0006355">
    <property type="term" value="P:regulation of DNA-templated transcription"/>
    <property type="evidence" value="ECO:0007669"/>
    <property type="project" value="InterPro"/>
</dbReference>
<dbReference type="Gene3D" id="1.10.10.60">
    <property type="entry name" value="Homeodomain-like"/>
    <property type="match status" value="1"/>
</dbReference>
<keyword evidence="10" id="KW-1185">Reference proteome</keyword>
<keyword evidence="5" id="KW-0804">Transcription</keyword>
<dbReference type="FunFam" id="3.40.50.300:FF:000006">
    <property type="entry name" value="DNA-binding transcriptional regulator NtrC"/>
    <property type="match status" value="1"/>
</dbReference>
<protein>
    <submittedName>
        <fullName evidence="9">Two component, sigma54 specific, transcriptional regulator, Fis family</fullName>
    </submittedName>
</protein>
<sequence>MARVLIIDDDDLFCEMVAAALELSGHEVRSAGTAADGQALCRSAGFDVIFLDIRLPDGNGLELIPAFSACPSEPEIIIITAAGDPHGAEMAIGSGAWDYLSKPSPLDELQLTLTRALRYRKRKAAFIRPAADRQGIVGSSPRMQACIDLMAEFAPSDTPVLVTGETGTGKELFARALHRNSRRTAGPFVAVDCASIPKNLIESELFGHEKGAFTGAVAERDGVFAQAHGGTLFLDEVGELPLSQQKAFLRVLQERTFRRVGGKKELYSDFRLVAATNKDLPALAERGEFRADLLFRLQAVLLHLPPLRDRGRDIYELALYHVEKLCLRYKLGHKELTREAAAFLEDYPWPGNVRELVHVVEQAVVAARSDELVQPEHLPRNVRAVAMRHRMQRNGTGGAAVVPAAVSMAVSAGGEAALPTWKAYRERVMAEMERQYLLRLLTESGGSITQAGRLSGLSRQRLYALLKRNGISRSWPAGNSPAEETQDSDV</sequence>
<dbReference type="PROSITE" id="PS00676">
    <property type="entry name" value="SIGMA54_INTERACT_2"/>
    <property type="match status" value="1"/>
</dbReference>
<dbReference type="SUPFAM" id="SSF52172">
    <property type="entry name" value="CheY-like"/>
    <property type="match status" value="1"/>
</dbReference>
<evidence type="ECO:0000256" key="2">
    <source>
        <dbReference type="ARBA" id="ARBA00022840"/>
    </source>
</evidence>
<dbReference type="InterPro" id="IPR058031">
    <property type="entry name" value="AAA_lid_NorR"/>
</dbReference>
<keyword evidence="6" id="KW-0597">Phosphoprotein</keyword>
<evidence type="ECO:0000256" key="5">
    <source>
        <dbReference type="ARBA" id="ARBA00023163"/>
    </source>
</evidence>
<dbReference type="SMART" id="SM00382">
    <property type="entry name" value="AAA"/>
    <property type="match status" value="1"/>
</dbReference>
<dbReference type="Gene3D" id="1.10.8.60">
    <property type="match status" value="1"/>
</dbReference>
<feature type="domain" description="Response regulatory" evidence="8">
    <location>
        <begin position="3"/>
        <end position="117"/>
    </location>
</feature>
<evidence type="ECO:0000313" key="9">
    <source>
        <dbReference type="EMBL" id="ABB37817.1"/>
    </source>
</evidence>
<dbReference type="Gene3D" id="3.40.50.300">
    <property type="entry name" value="P-loop containing nucleotide triphosphate hydrolases"/>
    <property type="match status" value="1"/>
</dbReference>